<gene>
    <name evidence="2" type="ORF">A3J93_00915</name>
</gene>
<sequence length="175" mass="19111">MSLKDLPQIGQNFSARTNIGGHMSLHTKLVHASHQGGTLNVLDEGSISKITDKFDNPLIKRAVKYQGGLSDYQAKAIKHKLTSDHLKDPHNFSAYKLKVAKQVVDRYKKSADVKPAETPSALHLARPQLADTISPPHRVSASPLGRQSNNLSGIGGRNPMPTTRPSRPSPMRLVI</sequence>
<evidence type="ECO:0000313" key="2">
    <source>
        <dbReference type="EMBL" id="OGH88640.1"/>
    </source>
</evidence>
<reference evidence="2 3" key="1">
    <citation type="journal article" date="2016" name="Nat. Commun.">
        <title>Thousands of microbial genomes shed light on interconnected biogeochemical processes in an aquifer system.</title>
        <authorList>
            <person name="Anantharaman K."/>
            <person name="Brown C.T."/>
            <person name="Hug L.A."/>
            <person name="Sharon I."/>
            <person name="Castelle C.J."/>
            <person name="Probst A.J."/>
            <person name="Thomas B.C."/>
            <person name="Singh A."/>
            <person name="Wilkins M.J."/>
            <person name="Karaoz U."/>
            <person name="Brodie E.L."/>
            <person name="Williams K.H."/>
            <person name="Hubbard S.S."/>
            <person name="Banfield J.F."/>
        </authorList>
    </citation>
    <scope>NUCLEOTIDE SEQUENCE [LARGE SCALE GENOMIC DNA]</scope>
</reference>
<feature type="compositionally biased region" description="Low complexity" evidence="1">
    <location>
        <begin position="159"/>
        <end position="175"/>
    </location>
</feature>
<evidence type="ECO:0000313" key="3">
    <source>
        <dbReference type="Proteomes" id="UP000177907"/>
    </source>
</evidence>
<proteinExistence type="predicted"/>
<feature type="region of interest" description="Disordered" evidence="1">
    <location>
        <begin position="130"/>
        <end position="175"/>
    </location>
</feature>
<accession>A0A1F6NXU2</accession>
<name>A0A1F6NXU2_9BACT</name>
<dbReference type="Proteomes" id="UP000177907">
    <property type="component" value="Unassembled WGS sequence"/>
</dbReference>
<dbReference type="STRING" id="1798704.A3J93_00915"/>
<dbReference type="AlphaFoldDB" id="A0A1F6NXU2"/>
<dbReference type="EMBL" id="MFQZ01000001">
    <property type="protein sequence ID" value="OGH88640.1"/>
    <property type="molecule type" value="Genomic_DNA"/>
</dbReference>
<comment type="caution">
    <text evidence="2">The sequence shown here is derived from an EMBL/GenBank/DDBJ whole genome shotgun (WGS) entry which is preliminary data.</text>
</comment>
<organism evidence="2 3">
    <name type="scientific">Candidatus Magasanikbacteria bacterium RIFOXYC2_FULL_42_28</name>
    <dbReference type="NCBI Taxonomy" id="1798704"/>
    <lineage>
        <taxon>Bacteria</taxon>
        <taxon>Candidatus Magasanikiibacteriota</taxon>
    </lineage>
</organism>
<evidence type="ECO:0000256" key="1">
    <source>
        <dbReference type="SAM" id="MobiDB-lite"/>
    </source>
</evidence>
<protein>
    <submittedName>
        <fullName evidence="2">Uncharacterized protein</fullName>
    </submittedName>
</protein>